<keyword evidence="4 6" id="KW-1133">Transmembrane helix</keyword>
<reference evidence="7 8" key="1">
    <citation type="journal article" date="2019" name="Int. J. Syst. Evol. Microbiol.">
        <title>The Global Catalogue of Microorganisms (GCM) 10K type strain sequencing project: providing services to taxonomists for standard genome sequencing and annotation.</title>
        <authorList>
            <consortium name="The Broad Institute Genomics Platform"/>
            <consortium name="The Broad Institute Genome Sequencing Center for Infectious Disease"/>
            <person name="Wu L."/>
            <person name="Ma J."/>
        </authorList>
    </citation>
    <scope>NUCLEOTIDE SEQUENCE [LARGE SCALE GENOMIC DNA]</scope>
    <source>
        <strain evidence="7 8">CGMCC 1.15824</strain>
    </source>
</reference>
<comment type="caution">
    <text evidence="7">The sequence shown here is derived from an EMBL/GenBank/DDBJ whole genome shotgun (WGS) entry which is preliminary data.</text>
</comment>
<keyword evidence="5 6" id="KW-0472">Membrane</keyword>
<feature type="transmembrane region" description="Helical" evidence="6">
    <location>
        <begin position="7"/>
        <end position="25"/>
    </location>
</feature>
<dbReference type="Proteomes" id="UP001595925">
    <property type="component" value="Unassembled WGS sequence"/>
</dbReference>
<keyword evidence="2" id="KW-1003">Cell membrane</keyword>
<keyword evidence="8" id="KW-1185">Reference proteome</keyword>
<feature type="transmembrane region" description="Helical" evidence="6">
    <location>
        <begin position="67"/>
        <end position="87"/>
    </location>
</feature>
<accession>A0ABD5QEK3</accession>
<dbReference type="AlphaFoldDB" id="A0ABD5QEK3"/>
<sequence>MASVRTYAIIYVALLALGTVQFVFFEGDTGMSYQVAMAGVLVLSVAKAGLIIGYYQHLIDEPRSLTYLLGGAVFMVFLLTIAAGFSIQ</sequence>
<proteinExistence type="predicted"/>
<protein>
    <submittedName>
        <fullName evidence="7">Cytochrome C oxidase subunit IV family protein</fullName>
    </submittedName>
</protein>
<comment type="subcellular location">
    <subcellularLocation>
        <location evidence="1">Cell membrane</location>
        <topology evidence="1">Multi-pass membrane protein</topology>
    </subcellularLocation>
</comment>
<name>A0ABD5QEK3_9EURY</name>
<feature type="transmembrane region" description="Helical" evidence="6">
    <location>
        <begin position="31"/>
        <end position="55"/>
    </location>
</feature>
<dbReference type="InterPro" id="IPR005171">
    <property type="entry name" value="Cyt_c_oxidase_su4_prok"/>
</dbReference>
<evidence type="ECO:0000256" key="2">
    <source>
        <dbReference type="ARBA" id="ARBA00022475"/>
    </source>
</evidence>
<evidence type="ECO:0000256" key="6">
    <source>
        <dbReference type="SAM" id="Phobius"/>
    </source>
</evidence>
<evidence type="ECO:0000313" key="8">
    <source>
        <dbReference type="Proteomes" id="UP001595925"/>
    </source>
</evidence>
<dbReference type="GO" id="GO:0005886">
    <property type="term" value="C:plasma membrane"/>
    <property type="evidence" value="ECO:0007669"/>
    <property type="project" value="UniProtKB-SubCell"/>
</dbReference>
<dbReference type="RefSeq" id="WP_114578118.1">
    <property type="nucleotide sequence ID" value="NZ_JAIVEF010000001.1"/>
</dbReference>
<keyword evidence="3 6" id="KW-0812">Transmembrane</keyword>
<evidence type="ECO:0000313" key="7">
    <source>
        <dbReference type="EMBL" id="MFC4988078.1"/>
    </source>
</evidence>
<evidence type="ECO:0000256" key="3">
    <source>
        <dbReference type="ARBA" id="ARBA00022692"/>
    </source>
</evidence>
<dbReference type="Pfam" id="PF03626">
    <property type="entry name" value="COX4_pro"/>
    <property type="match status" value="1"/>
</dbReference>
<evidence type="ECO:0000256" key="5">
    <source>
        <dbReference type="ARBA" id="ARBA00023136"/>
    </source>
</evidence>
<evidence type="ECO:0000256" key="4">
    <source>
        <dbReference type="ARBA" id="ARBA00022989"/>
    </source>
</evidence>
<evidence type="ECO:0000256" key="1">
    <source>
        <dbReference type="ARBA" id="ARBA00004651"/>
    </source>
</evidence>
<gene>
    <name evidence="7" type="ORF">ACFPFO_09995</name>
</gene>
<dbReference type="EMBL" id="JBHSJG010000036">
    <property type="protein sequence ID" value="MFC4988078.1"/>
    <property type="molecule type" value="Genomic_DNA"/>
</dbReference>
<organism evidence="7 8">
    <name type="scientific">Saliphagus infecundisoli</name>
    <dbReference type="NCBI Taxonomy" id="1849069"/>
    <lineage>
        <taxon>Archaea</taxon>
        <taxon>Methanobacteriati</taxon>
        <taxon>Methanobacteriota</taxon>
        <taxon>Stenosarchaea group</taxon>
        <taxon>Halobacteria</taxon>
        <taxon>Halobacteriales</taxon>
        <taxon>Natrialbaceae</taxon>
        <taxon>Saliphagus</taxon>
    </lineage>
</organism>